<organism evidence="8 9">
    <name type="scientific">Ooceraea biroi</name>
    <name type="common">Clonal raider ant</name>
    <name type="synonym">Cerapachys biroi</name>
    <dbReference type="NCBI Taxonomy" id="2015173"/>
    <lineage>
        <taxon>Eukaryota</taxon>
        <taxon>Metazoa</taxon>
        <taxon>Ecdysozoa</taxon>
        <taxon>Arthropoda</taxon>
        <taxon>Hexapoda</taxon>
        <taxon>Insecta</taxon>
        <taxon>Pterygota</taxon>
        <taxon>Neoptera</taxon>
        <taxon>Endopterygota</taxon>
        <taxon>Hymenoptera</taxon>
        <taxon>Apocrita</taxon>
        <taxon>Aculeata</taxon>
        <taxon>Formicoidea</taxon>
        <taxon>Formicidae</taxon>
        <taxon>Dorylinae</taxon>
        <taxon>Ooceraea</taxon>
    </lineage>
</organism>
<dbReference type="GO" id="GO:0005634">
    <property type="term" value="C:nucleus"/>
    <property type="evidence" value="ECO:0007669"/>
    <property type="project" value="UniProtKB-SubCell"/>
</dbReference>
<dbReference type="OrthoDB" id="9940972at2759"/>
<dbReference type="Pfam" id="PF02234">
    <property type="entry name" value="CDI"/>
    <property type="match status" value="1"/>
</dbReference>
<evidence type="ECO:0000313" key="8">
    <source>
        <dbReference type="EMBL" id="RLU23523.1"/>
    </source>
</evidence>
<dbReference type="EMBL" id="QOIP01000004">
    <property type="protein sequence ID" value="RLU23523.1"/>
    <property type="molecule type" value="Genomic_DNA"/>
</dbReference>
<dbReference type="InterPro" id="IPR003175">
    <property type="entry name" value="CDI_dom"/>
</dbReference>
<evidence type="ECO:0000256" key="4">
    <source>
        <dbReference type="ARBA" id="ARBA00023242"/>
    </source>
</evidence>
<dbReference type="Proteomes" id="UP000279307">
    <property type="component" value="Chromosome 4"/>
</dbReference>
<feature type="compositionally biased region" description="Basic and acidic residues" evidence="6">
    <location>
        <begin position="104"/>
        <end position="124"/>
    </location>
</feature>
<evidence type="ECO:0000256" key="2">
    <source>
        <dbReference type="ARBA" id="ARBA00006726"/>
    </source>
</evidence>
<dbReference type="AlphaFoldDB" id="A0A3L8DTN6"/>
<feature type="region of interest" description="Disordered" evidence="6">
    <location>
        <begin position="88"/>
        <end position="124"/>
    </location>
</feature>
<evidence type="ECO:0000256" key="3">
    <source>
        <dbReference type="ARBA" id="ARBA00023013"/>
    </source>
</evidence>
<sequence length="124" mass="14999">MLAARHRARLTMEERNTHKIRNVRRRLFQDTDDNNDGEGDNFVNRLLEEDRRQKELCKQRWNFDFEKEEPLPGRYEWVKLDDHRNEIPNSTMINDTVQNPQKQQSEEVESKTSDINETEKITNQ</sequence>
<accession>A0A3L8DTN6</accession>
<protein>
    <recommendedName>
        <fullName evidence="7">Cyclin-dependent kinase inhibitor domain-containing protein</fullName>
    </recommendedName>
</protein>
<comment type="caution">
    <text evidence="8">The sequence shown here is derived from an EMBL/GenBank/DDBJ whole genome shotgun (WGS) entry which is preliminary data.</text>
</comment>
<gene>
    <name evidence="8" type="ORF">DMN91_003728</name>
</gene>
<feature type="compositionally biased region" description="Polar residues" evidence="6">
    <location>
        <begin position="88"/>
        <end position="103"/>
    </location>
</feature>
<feature type="domain" description="Cyclin-dependent kinase inhibitor" evidence="7">
    <location>
        <begin position="48"/>
        <end position="80"/>
    </location>
</feature>
<dbReference type="GO" id="GO:0004861">
    <property type="term" value="F:cyclin-dependent protein serine/threonine kinase inhibitor activity"/>
    <property type="evidence" value="ECO:0007669"/>
    <property type="project" value="InterPro"/>
</dbReference>
<proteinExistence type="inferred from homology"/>
<dbReference type="GO" id="GO:0051726">
    <property type="term" value="P:regulation of cell cycle"/>
    <property type="evidence" value="ECO:0007669"/>
    <property type="project" value="InterPro"/>
</dbReference>
<evidence type="ECO:0000313" key="9">
    <source>
        <dbReference type="Proteomes" id="UP000279307"/>
    </source>
</evidence>
<keyword evidence="3" id="KW-0649">Protein kinase inhibitor</keyword>
<comment type="subcellular location">
    <subcellularLocation>
        <location evidence="1">Nucleus</location>
    </subcellularLocation>
</comment>
<evidence type="ECO:0000259" key="7">
    <source>
        <dbReference type="Pfam" id="PF02234"/>
    </source>
</evidence>
<keyword evidence="4" id="KW-0539">Nucleus</keyword>
<dbReference type="PANTHER" id="PTHR10265">
    <property type="entry name" value="CYCLIN-DEPENDENT KINASE INHIBITOR 1"/>
    <property type="match status" value="1"/>
</dbReference>
<dbReference type="Gene3D" id="4.10.365.10">
    <property type="entry name" value="p27"/>
    <property type="match status" value="1"/>
</dbReference>
<evidence type="ECO:0000256" key="5">
    <source>
        <dbReference type="ARBA" id="ARBA00023306"/>
    </source>
</evidence>
<evidence type="ECO:0000256" key="1">
    <source>
        <dbReference type="ARBA" id="ARBA00004123"/>
    </source>
</evidence>
<evidence type="ECO:0000256" key="6">
    <source>
        <dbReference type="SAM" id="MobiDB-lite"/>
    </source>
</evidence>
<dbReference type="PANTHER" id="PTHR10265:SF45">
    <property type="entry name" value="DACAPO"/>
    <property type="match status" value="1"/>
</dbReference>
<dbReference type="InterPro" id="IPR044898">
    <property type="entry name" value="CDI_dom_sf"/>
</dbReference>
<keyword evidence="5" id="KW-0131">Cell cycle</keyword>
<name>A0A3L8DTN6_OOCBI</name>
<comment type="similarity">
    <text evidence="2">Belongs to the CDI family.</text>
</comment>
<reference evidence="8 9" key="1">
    <citation type="journal article" date="2018" name="Genome Res.">
        <title>The genomic architecture and molecular evolution of ant odorant receptors.</title>
        <authorList>
            <person name="McKenzie S.K."/>
            <person name="Kronauer D.J.C."/>
        </authorList>
    </citation>
    <scope>NUCLEOTIDE SEQUENCE [LARGE SCALE GENOMIC DNA]</scope>
    <source>
        <strain evidence="8">Clonal line C1</strain>
    </source>
</reference>